<feature type="transmembrane region" description="Helical" evidence="7">
    <location>
        <begin position="389"/>
        <end position="420"/>
    </location>
</feature>
<dbReference type="InterPro" id="IPR004477">
    <property type="entry name" value="ComEC_N"/>
</dbReference>
<dbReference type="AlphaFoldDB" id="A0A4R3LL69"/>
<feature type="compositionally biased region" description="Low complexity" evidence="6">
    <location>
        <begin position="1"/>
        <end position="28"/>
    </location>
</feature>
<dbReference type="InterPro" id="IPR025405">
    <property type="entry name" value="DUF4131"/>
</dbReference>
<evidence type="ECO:0000313" key="11">
    <source>
        <dbReference type="Proteomes" id="UP000294664"/>
    </source>
</evidence>
<sequence length="749" mass="75939">MQRSGQSRSAGGRAVAGTVSGSAGAAARPRPRGLADRLAAAAARLARDAEAEAASGRLGLWLPVVFAAGILAYFGAAQEPVLVATLALAALLWGGAALARGHRIAFALLAAAAAFASGFAVATVQTARIAHPVIVPPSAAVRLTGYVERVERRPNADRILLRVTAAEGRGLDPVPDLVRLSLRPGTAPPTGTPVAQRARLLPPLGPAAPGAHDFARAPWFEGIGAIGYGLGKPEPAAIATPPPLRVRFAAGIAQVRAALAARIRAAVGGPPGEIAVALVTGDRAGIPSAIEESMRLSGLTHVLSISGLHMAMVAGTLFALVRGLLALAPPLALGFPIKSAAAAAALAGGAFYLLLSGNDVPAQRSFLMTAVVLLGVLVGRPALNLRTVAVAAILVLALAPVSVLEPGTQMSFAATLALVAAYERVQPLRGRAPPDRFAGRILFKCAVFFAGLALTSLVAGLATAPFGALHFQRLAPYGLLANLAAMPVVSLIVMPFGLLGVLLLPFGWDAPAFAAMGAGIEAMVAISDRVAGLPGSNFRTDIVNPACAGAAALALCALCLLRGWLVALALVPAVAALAFAGAPPRADILIASDARTVAVRGSDGFLAVAGAGANRIAVAQWLAREGDARAADAPDLAVGFVCDRLGCAAPLPGGGRLALSRRVEGLEADCLEADIVVTPRPAPLRCPARVFSPDALARSGAVALFRSDGGWRVVPARPEGVARPWMAPRPDRPAEPAGRASDPARDAAQ</sequence>
<evidence type="ECO:0000256" key="3">
    <source>
        <dbReference type="ARBA" id="ARBA00022692"/>
    </source>
</evidence>
<comment type="caution">
    <text evidence="10">The sequence shown here is derived from an EMBL/GenBank/DDBJ whole genome shotgun (WGS) entry which is preliminary data.</text>
</comment>
<reference evidence="10 11" key="1">
    <citation type="submission" date="2019-03" db="EMBL/GenBank/DDBJ databases">
        <title>Genomic Encyclopedia of Type Strains, Phase IV (KMG-IV): sequencing the most valuable type-strain genomes for metagenomic binning, comparative biology and taxonomic classification.</title>
        <authorList>
            <person name="Goeker M."/>
        </authorList>
    </citation>
    <scope>NUCLEOTIDE SEQUENCE [LARGE SCALE GENOMIC DNA]</scope>
    <source>
        <strain evidence="10 11">DSM 9035</strain>
    </source>
</reference>
<protein>
    <submittedName>
        <fullName evidence="10">Competence protein ComEC</fullName>
    </submittedName>
</protein>
<feature type="transmembrane region" description="Helical" evidence="7">
    <location>
        <begin position="302"/>
        <end position="325"/>
    </location>
</feature>
<name>A0A4R3LL69_9HYPH</name>
<keyword evidence="4 7" id="KW-1133">Transmembrane helix</keyword>
<evidence type="ECO:0000256" key="6">
    <source>
        <dbReference type="SAM" id="MobiDB-lite"/>
    </source>
</evidence>
<proteinExistence type="predicted"/>
<dbReference type="InterPro" id="IPR052159">
    <property type="entry name" value="Competence_DNA_uptake"/>
</dbReference>
<feature type="region of interest" description="Disordered" evidence="6">
    <location>
        <begin position="720"/>
        <end position="749"/>
    </location>
</feature>
<evidence type="ECO:0000256" key="2">
    <source>
        <dbReference type="ARBA" id="ARBA00022475"/>
    </source>
</evidence>
<dbReference type="Proteomes" id="UP000294664">
    <property type="component" value="Unassembled WGS sequence"/>
</dbReference>
<feature type="domain" description="ComEC/Rec2-related protein" evidence="8">
    <location>
        <begin position="278"/>
        <end position="563"/>
    </location>
</feature>
<comment type="subcellular location">
    <subcellularLocation>
        <location evidence="1">Cell membrane</location>
        <topology evidence="1">Multi-pass membrane protein</topology>
    </subcellularLocation>
</comment>
<dbReference type="NCBIfam" id="TIGR00360">
    <property type="entry name" value="ComEC_N-term"/>
    <property type="match status" value="1"/>
</dbReference>
<evidence type="ECO:0000256" key="5">
    <source>
        <dbReference type="ARBA" id="ARBA00023136"/>
    </source>
</evidence>
<feature type="transmembrane region" description="Helical" evidence="7">
    <location>
        <begin position="58"/>
        <end position="74"/>
    </location>
</feature>
<dbReference type="GO" id="GO:0005886">
    <property type="term" value="C:plasma membrane"/>
    <property type="evidence" value="ECO:0007669"/>
    <property type="project" value="UniProtKB-SubCell"/>
</dbReference>
<feature type="transmembrane region" description="Helical" evidence="7">
    <location>
        <begin position="441"/>
        <end position="464"/>
    </location>
</feature>
<gene>
    <name evidence="10" type="ORF">EDC64_12052</name>
</gene>
<evidence type="ECO:0000313" key="10">
    <source>
        <dbReference type="EMBL" id="TCT00964.1"/>
    </source>
</evidence>
<evidence type="ECO:0000259" key="8">
    <source>
        <dbReference type="Pfam" id="PF03772"/>
    </source>
</evidence>
<feature type="transmembrane region" description="Helical" evidence="7">
    <location>
        <begin position="104"/>
        <end position="124"/>
    </location>
</feature>
<feature type="transmembrane region" description="Helical" evidence="7">
    <location>
        <begin position="331"/>
        <end position="354"/>
    </location>
</feature>
<accession>A0A4R3LL69</accession>
<evidence type="ECO:0000256" key="1">
    <source>
        <dbReference type="ARBA" id="ARBA00004651"/>
    </source>
</evidence>
<feature type="transmembrane region" description="Helical" evidence="7">
    <location>
        <begin position="484"/>
        <end position="506"/>
    </location>
</feature>
<dbReference type="Pfam" id="PF03772">
    <property type="entry name" value="Competence"/>
    <property type="match status" value="1"/>
</dbReference>
<evidence type="ECO:0000256" key="7">
    <source>
        <dbReference type="SAM" id="Phobius"/>
    </source>
</evidence>
<keyword evidence="11" id="KW-1185">Reference proteome</keyword>
<evidence type="ECO:0000256" key="4">
    <source>
        <dbReference type="ARBA" id="ARBA00022989"/>
    </source>
</evidence>
<dbReference type="PANTHER" id="PTHR30619:SF1">
    <property type="entry name" value="RECOMBINATION PROTEIN 2"/>
    <property type="match status" value="1"/>
</dbReference>
<feature type="domain" description="DUF4131" evidence="9">
    <location>
        <begin position="82"/>
        <end position="229"/>
    </location>
</feature>
<feature type="transmembrane region" description="Helical" evidence="7">
    <location>
        <begin position="551"/>
        <end position="580"/>
    </location>
</feature>
<feature type="region of interest" description="Disordered" evidence="6">
    <location>
        <begin position="1"/>
        <end position="30"/>
    </location>
</feature>
<dbReference type="EMBL" id="SMAI01000020">
    <property type="protein sequence ID" value="TCT00964.1"/>
    <property type="molecule type" value="Genomic_DNA"/>
</dbReference>
<evidence type="ECO:0000259" key="9">
    <source>
        <dbReference type="Pfam" id="PF13567"/>
    </source>
</evidence>
<keyword evidence="2" id="KW-1003">Cell membrane</keyword>
<dbReference type="PANTHER" id="PTHR30619">
    <property type="entry name" value="DNA INTERNALIZATION/COMPETENCE PROTEIN COMEC/REC2"/>
    <property type="match status" value="1"/>
</dbReference>
<keyword evidence="3 7" id="KW-0812">Transmembrane</keyword>
<keyword evidence="5 7" id="KW-0472">Membrane</keyword>
<feature type="transmembrane region" description="Helical" evidence="7">
    <location>
        <begin position="81"/>
        <end position="98"/>
    </location>
</feature>
<organism evidence="10 11">
    <name type="scientific">Aquabacter spiritensis</name>
    <dbReference type="NCBI Taxonomy" id="933073"/>
    <lineage>
        <taxon>Bacteria</taxon>
        <taxon>Pseudomonadati</taxon>
        <taxon>Pseudomonadota</taxon>
        <taxon>Alphaproteobacteria</taxon>
        <taxon>Hyphomicrobiales</taxon>
        <taxon>Xanthobacteraceae</taxon>
        <taxon>Aquabacter</taxon>
    </lineage>
</organism>
<dbReference type="Pfam" id="PF13567">
    <property type="entry name" value="DUF4131"/>
    <property type="match status" value="1"/>
</dbReference>